<sequence length="161" mass="17729">MTRTEKKQLVAEMTESFTDTEAIIICDYKGMTVSEIEAVRILARENDTEVRVVKNTLASIALKNAGQEEVSFVDTNLVIWGNDQISTCKVADKAAMDNKEFFSIKTGLLEGKVVGLETINAMAKLPSRDELIGMLLNVWNAPVQNFTIGLSALATKKEEEA</sequence>
<dbReference type="HAMAP" id="MF_00362">
    <property type="entry name" value="Ribosomal_uL10"/>
    <property type="match status" value="1"/>
</dbReference>
<dbReference type="CDD" id="cd05797">
    <property type="entry name" value="Ribosomal_L10"/>
    <property type="match status" value="1"/>
</dbReference>
<evidence type="ECO:0000313" key="4">
    <source>
        <dbReference type="EMBL" id="SFV63749.1"/>
    </source>
</evidence>
<dbReference type="InterPro" id="IPR047865">
    <property type="entry name" value="Ribosomal_uL10_bac_type"/>
</dbReference>
<dbReference type="EMBL" id="FPHG01000062">
    <property type="protein sequence ID" value="SFV63749.1"/>
    <property type="molecule type" value="Genomic_DNA"/>
</dbReference>
<protein>
    <submittedName>
        <fullName evidence="4">LSU ribosomal protein L10p (P0)</fullName>
    </submittedName>
</protein>
<dbReference type="InterPro" id="IPR043141">
    <property type="entry name" value="Ribosomal_uL10-like_sf"/>
</dbReference>
<comment type="similarity">
    <text evidence="1">Belongs to the universal ribosomal protein uL10 family.</text>
</comment>
<dbReference type="SUPFAM" id="SSF160369">
    <property type="entry name" value="Ribosomal protein L10-like"/>
    <property type="match status" value="1"/>
</dbReference>
<dbReference type="Gene3D" id="6.10.250.290">
    <property type="match status" value="1"/>
</dbReference>
<accession>A0A1W1CD81</accession>
<keyword evidence="3" id="KW-0687">Ribonucleoprotein</keyword>
<gene>
    <name evidence="4" type="ORF">MNB_SV-9-1349</name>
</gene>
<dbReference type="Pfam" id="PF00466">
    <property type="entry name" value="Ribosomal_L10"/>
    <property type="match status" value="1"/>
</dbReference>
<dbReference type="InterPro" id="IPR022973">
    <property type="entry name" value="Ribosomal_uL10_bac"/>
</dbReference>
<organism evidence="4">
    <name type="scientific">hydrothermal vent metagenome</name>
    <dbReference type="NCBI Taxonomy" id="652676"/>
    <lineage>
        <taxon>unclassified sequences</taxon>
        <taxon>metagenomes</taxon>
        <taxon>ecological metagenomes</taxon>
    </lineage>
</organism>
<evidence type="ECO:0000256" key="2">
    <source>
        <dbReference type="ARBA" id="ARBA00022980"/>
    </source>
</evidence>
<proteinExistence type="inferred from homology"/>
<dbReference type="GO" id="GO:1990904">
    <property type="term" value="C:ribonucleoprotein complex"/>
    <property type="evidence" value="ECO:0007669"/>
    <property type="project" value="UniProtKB-KW"/>
</dbReference>
<dbReference type="InterPro" id="IPR001790">
    <property type="entry name" value="Ribosomal_uL10"/>
</dbReference>
<evidence type="ECO:0000256" key="1">
    <source>
        <dbReference type="ARBA" id="ARBA00008889"/>
    </source>
</evidence>
<reference evidence="4" key="1">
    <citation type="submission" date="2016-10" db="EMBL/GenBank/DDBJ databases">
        <authorList>
            <person name="de Groot N.N."/>
        </authorList>
    </citation>
    <scope>NUCLEOTIDE SEQUENCE</scope>
</reference>
<evidence type="ECO:0000256" key="3">
    <source>
        <dbReference type="ARBA" id="ARBA00023274"/>
    </source>
</evidence>
<dbReference type="NCBIfam" id="NF000955">
    <property type="entry name" value="PRK00099.1-1"/>
    <property type="match status" value="1"/>
</dbReference>
<dbReference type="PANTHER" id="PTHR11560">
    <property type="entry name" value="39S RIBOSOMAL PROTEIN L10, MITOCHONDRIAL"/>
    <property type="match status" value="1"/>
</dbReference>
<dbReference type="AlphaFoldDB" id="A0A1W1CD81"/>
<dbReference type="GO" id="GO:0005840">
    <property type="term" value="C:ribosome"/>
    <property type="evidence" value="ECO:0007669"/>
    <property type="project" value="UniProtKB-KW"/>
</dbReference>
<keyword evidence="2 4" id="KW-0689">Ribosomal protein</keyword>
<dbReference type="Gene3D" id="3.30.70.1730">
    <property type="match status" value="1"/>
</dbReference>
<name>A0A1W1CD81_9ZZZZ</name>